<dbReference type="SUPFAM" id="SSF56601">
    <property type="entry name" value="beta-lactamase/transpeptidase-like"/>
    <property type="match status" value="1"/>
</dbReference>
<dbReference type="GO" id="GO:0005886">
    <property type="term" value="C:plasma membrane"/>
    <property type="evidence" value="ECO:0007669"/>
    <property type="project" value="UniProtKB-SubCell"/>
</dbReference>
<dbReference type="PANTHER" id="PTHR30627">
    <property type="entry name" value="PEPTIDOGLYCAN D,D-TRANSPEPTIDASE"/>
    <property type="match status" value="1"/>
</dbReference>
<protein>
    <submittedName>
        <fullName evidence="13">Penicillin-binding protein</fullName>
    </submittedName>
</protein>
<keyword evidence="9" id="KW-0472">Membrane</keyword>
<evidence type="ECO:0000256" key="9">
    <source>
        <dbReference type="ARBA" id="ARBA00023136"/>
    </source>
</evidence>
<sequence>MKTTAKNRMIIMTVVLIVVLLLYSLRLMQLQVVEGESLAAQMERVRTTEQVIKAARGEILDRNGRPLAVNTIGRDVVINMAFLEKGTTNEVLLRLIRIMESADEDWIDNLPLTAEAPFRFKPGEAYETEIARLKNALGVAQYATADDVVYRLKEKYGLFEHGDKDDPVPYADEEFRKIAGVRYEMDRRGFSMSVPYTFATDIKIETVPKIKERSFELPGVDVVESTIRQYVSGTVAPHVIGQTGPLYKEQWDAAGKVQNPDGSVSAQIGERTYKMDDVIGKSGAELAFESQLKGIDGTRRITMNSSGDVIDVVEEKEQVPGNTVVLTLDSQLQKVAQDSLASNIRRLQDTKEERKGKEASAGAVAVIQCKTGEALALATYPSYDLSAYQRDYDQIAAGENQPLFNRALDAAYTPGSSFKPAVALGALASGTITPRTLYNCTYVYNRFAPEYTPHCESAHGNVDVVNAIRGSCNIFFYEAAYYMGIDTLDEYAARLGLGVPTGIELPENIGQVASPEVKAASPAYADDPQWRPGDVIQAGIGQQSTLLSPLQLANYTATLGNNGKRMEVTVLKSVKSYTFDETVYEHEPKVVDEVDAPEAFQTVREGMVAASRTGTAWATFANYPITVASKTGTPERGDGLYNSVFIAYAPAEDPEIAVAVVVEKGWEGYQIAPVARDVFDAYFFSRTGGSSTNYGELLP</sequence>
<dbReference type="InterPro" id="IPR012338">
    <property type="entry name" value="Beta-lactam/transpept-like"/>
</dbReference>
<dbReference type="InterPro" id="IPR036138">
    <property type="entry name" value="PBP_dimer_sf"/>
</dbReference>
<organism evidence="13 14">
    <name type="scientific">Anaerotruncus massiliensis</name>
    <name type="common">ex Liu et al. 2021</name>
    <dbReference type="NCBI Taxonomy" id="2321404"/>
    <lineage>
        <taxon>Bacteria</taxon>
        <taxon>Bacillati</taxon>
        <taxon>Bacillota</taxon>
        <taxon>Clostridia</taxon>
        <taxon>Eubacteriales</taxon>
        <taxon>Oscillospiraceae</taxon>
        <taxon>Anaerotruncus</taxon>
    </lineage>
</organism>
<keyword evidence="10" id="KW-0961">Cell wall biogenesis/degradation</keyword>
<keyword evidence="4" id="KW-1003">Cell membrane</keyword>
<feature type="domain" description="Penicillin-binding protein dimerisation" evidence="12">
    <location>
        <begin position="52"/>
        <end position="312"/>
    </location>
</feature>
<keyword evidence="6" id="KW-0133">Cell shape</keyword>
<evidence type="ECO:0000256" key="6">
    <source>
        <dbReference type="ARBA" id="ARBA00022960"/>
    </source>
</evidence>
<dbReference type="InterPro" id="IPR050515">
    <property type="entry name" value="Beta-lactam/transpept"/>
</dbReference>
<evidence type="ECO:0000256" key="3">
    <source>
        <dbReference type="ARBA" id="ARBA00007171"/>
    </source>
</evidence>
<accession>A0A498CMA2</accession>
<comment type="subcellular location">
    <subcellularLocation>
        <location evidence="2">Cell membrane</location>
    </subcellularLocation>
    <subcellularLocation>
        <location evidence="1">Membrane</location>
        <topology evidence="1">Single-pass membrane protein</topology>
    </subcellularLocation>
</comment>
<dbReference type="InterPro" id="IPR005311">
    <property type="entry name" value="PBP_dimer"/>
</dbReference>
<dbReference type="GO" id="GO:0071972">
    <property type="term" value="F:peptidoglycan L,D-transpeptidase activity"/>
    <property type="evidence" value="ECO:0007669"/>
    <property type="project" value="TreeGrafter"/>
</dbReference>
<evidence type="ECO:0000259" key="11">
    <source>
        <dbReference type="Pfam" id="PF00905"/>
    </source>
</evidence>
<dbReference type="AlphaFoldDB" id="A0A498CMA2"/>
<evidence type="ECO:0000313" key="13">
    <source>
        <dbReference type="EMBL" id="RLL08095.1"/>
    </source>
</evidence>
<dbReference type="Pfam" id="PF03717">
    <property type="entry name" value="PBP_dimer"/>
    <property type="match status" value="1"/>
</dbReference>
<evidence type="ECO:0000256" key="10">
    <source>
        <dbReference type="ARBA" id="ARBA00023316"/>
    </source>
</evidence>
<dbReference type="Pfam" id="PF00905">
    <property type="entry name" value="Transpeptidase"/>
    <property type="match status" value="1"/>
</dbReference>
<dbReference type="Gene3D" id="1.10.10.1230">
    <property type="entry name" value="Penicillin-binding protein, N-terminal non-catalytic domain, head sub-domain"/>
    <property type="match status" value="1"/>
</dbReference>
<evidence type="ECO:0000256" key="2">
    <source>
        <dbReference type="ARBA" id="ARBA00004236"/>
    </source>
</evidence>
<dbReference type="GO" id="GO:0008360">
    <property type="term" value="P:regulation of cell shape"/>
    <property type="evidence" value="ECO:0007669"/>
    <property type="project" value="UniProtKB-KW"/>
</dbReference>
<evidence type="ECO:0000313" key="14">
    <source>
        <dbReference type="Proteomes" id="UP000276301"/>
    </source>
</evidence>
<dbReference type="InterPro" id="IPR001460">
    <property type="entry name" value="PCN-bd_Tpept"/>
</dbReference>
<dbReference type="GO" id="GO:0071555">
    <property type="term" value="P:cell wall organization"/>
    <property type="evidence" value="ECO:0007669"/>
    <property type="project" value="UniProtKB-KW"/>
</dbReference>
<dbReference type="GO" id="GO:0008658">
    <property type="term" value="F:penicillin binding"/>
    <property type="evidence" value="ECO:0007669"/>
    <property type="project" value="InterPro"/>
</dbReference>
<dbReference type="Gene3D" id="3.90.1310.10">
    <property type="entry name" value="Penicillin-binding protein 2a (Domain 2)"/>
    <property type="match status" value="1"/>
</dbReference>
<reference evidence="13 14" key="1">
    <citation type="submission" date="2018-10" db="EMBL/GenBank/DDBJ databases">
        <title>Anaerotruncus faecis sp. nov., isolated from human feces.</title>
        <authorList>
            <person name="Wang Y.-J."/>
        </authorList>
    </citation>
    <scope>NUCLEOTIDE SEQUENCE [LARGE SCALE GENOMIC DNA]</scope>
    <source>
        <strain evidence="13 14">22A2-44</strain>
    </source>
</reference>
<dbReference type="RefSeq" id="WP_121587536.1">
    <property type="nucleotide sequence ID" value="NZ_DBGFRH010000089.1"/>
</dbReference>
<feature type="domain" description="Penicillin-binding protein transpeptidase" evidence="11">
    <location>
        <begin position="362"/>
        <end position="679"/>
    </location>
</feature>
<dbReference type="Gene3D" id="3.40.710.10">
    <property type="entry name" value="DD-peptidase/beta-lactamase superfamily"/>
    <property type="match status" value="1"/>
</dbReference>
<comment type="caution">
    <text evidence="13">The sequence shown here is derived from an EMBL/GenBank/DDBJ whole genome shotgun (WGS) entry which is preliminary data.</text>
</comment>
<proteinExistence type="inferred from homology"/>
<dbReference type="PANTHER" id="PTHR30627:SF2">
    <property type="entry name" value="PEPTIDOGLYCAN D,D-TRANSPEPTIDASE MRDA"/>
    <property type="match status" value="1"/>
</dbReference>
<dbReference type="GO" id="GO:0009252">
    <property type="term" value="P:peptidoglycan biosynthetic process"/>
    <property type="evidence" value="ECO:0007669"/>
    <property type="project" value="UniProtKB-KW"/>
</dbReference>
<gene>
    <name evidence="13" type="ORF">D4A47_12570</name>
</gene>
<evidence type="ECO:0000256" key="7">
    <source>
        <dbReference type="ARBA" id="ARBA00022984"/>
    </source>
</evidence>
<evidence type="ECO:0000256" key="1">
    <source>
        <dbReference type="ARBA" id="ARBA00004167"/>
    </source>
</evidence>
<dbReference type="Proteomes" id="UP000276301">
    <property type="component" value="Unassembled WGS sequence"/>
</dbReference>
<dbReference type="EMBL" id="RCHT01000037">
    <property type="protein sequence ID" value="RLL08095.1"/>
    <property type="molecule type" value="Genomic_DNA"/>
</dbReference>
<evidence type="ECO:0000256" key="5">
    <source>
        <dbReference type="ARBA" id="ARBA00022692"/>
    </source>
</evidence>
<keyword evidence="14" id="KW-1185">Reference proteome</keyword>
<keyword evidence="8" id="KW-1133">Transmembrane helix</keyword>
<keyword evidence="7" id="KW-0573">Peptidoglycan synthesis</keyword>
<evidence type="ECO:0000256" key="4">
    <source>
        <dbReference type="ARBA" id="ARBA00022475"/>
    </source>
</evidence>
<evidence type="ECO:0000259" key="12">
    <source>
        <dbReference type="Pfam" id="PF03717"/>
    </source>
</evidence>
<dbReference type="SUPFAM" id="SSF56519">
    <property type="entry name" value="Penicillin binding protein dimerisation domain"/>
    <property type="match status" value="1"/>
</dbReference>
<name>A0A498CMA2_9FIRM</name>
<comment type="similarity">
    <text evidence="3">Belongs to the transpeptidase family.</text>
</comment>
<keyword evidence="5" id="KW-0812">Transmembrane</keyword>
<evidence type="ECO:0000256" key="8">
    <source>
        <dbReference type="ARBA" id="ARBA00022989"/>
    </source>
</evidence>